<organism evidence="2 3">
    <name type="scientific">Marinirhabdus gelatinilytica</name>
    <dbReference type="NCBI Taxonomy" id="1703343"/>
    <lineage>
        <taxon>Bacteria</taxon>
        <taxon>Pseudomonadati</taxon>
        <taxon>Bacteroidota</taxon>
        <taxon>Flavobacteriia</taxon>
        <taxon>Flavobacteriales</taxon>
        <taxon>Flavobacteriaceae</taxon>
    </lineage>
</organism>
<protein>
    <recommendedName>
        <fullName evidence="4">Outer membrane protein with beta-barrel domain</fullName>
    </recommendedName>
</protein>
<dbReference type="AlphaFoldDB" id="A0A370QJG3"/>
<dbReference type="OrthoDB" id="1143271at2"/>
<dbReference type="EMBL" id="QRAO01000001">
    <property type="protein sequence ID" value="RDK88485.1"/>
    <property type="molecule type" value="Genomic_DNA"/>
</dbReference>
<proteinExistence type="predicted"/>
<dbReference type="RefSeq" id="WP_115122184.1">
    <property type="nucleotide sequence ID" value="NZ_QRAO01000001.1"/>
</dbReference>
<gene>
    <name evidence="2" type="ORF">C8D94_101359</name>
</gene>
<evidence type="ECO:0000313" key="3">
    <source>
        <dbReference type="Proteomes" id="UP000255317"/>
    </source>
</evidence>
<feature type="chain" id="PRO_5016587937" description="Outer membrane protein with beta-barrel domain" evidence="1">
    <location>
        <begin position="22"/>
        <end position="225"/>
    </location>
</feature>
<evidence type="ECO:0000313" key="2">
    <source>
        <dbReference type="EMBL" id="RDK88485.1"/>
    </source>
</evidence>
<reference evidence="2 3" key="1">
    <citation type="submission" date="2018-07" db="EMBL/GenBank/DDBJ databases">
        <title>Genomic Encyclopedia of Type Strains, Phase IV (KMG-IV): sequencing the most valuable type-strain genomes for metagenomic binning, comparative biology and taxonomic classification.</title>
        <authorList>
            <person name="Goeker M."/>
        </authorList>
    </citation>
    <scope>NUCLEOTIDE SEQUENCE [LARGE SCALE GENOMIC DNA]</scope>
    <source>
        <strain evidence="2 3">DSM 101478</strain>
    </source>
</reference>
<name>A0A370QJG3_9FLAO</name>
<comment type="caution">
    <text evidence="2">The sequence shown here is derived from an EMBL/GenBank/DDBJ whole genome shotgun (WGS) entry which is preliminary data.</text>
</comment>
<keyword evidence="1" id="KW-0732">Signal</keyword>
<accession>A0A370QJG3</accession>
<keyword evidence="3" id="KW-1185">Reference proteome</keyword>
<evidence type="ECO:0008006" key="4">
    <source>
        <dbReference type="Google" id="ProtNLM"/>
    </source>
</evidence>
<sequence length="225" mass="25011">MSHKKAVFVTLALVICTGVVAQRNYDEYNRLGVQAGISFFDINTSHFVTEQQTGFAGGFTTRGSFRGGFDLIYGLTFFSNKVGILGSNLAHSPSERQFITYTIPNVQLNFLGSYNIVKHHFSLEFGPILNVNGKMKVDSERLENYVLDGYTTLRAQDIEDINPINFHVMGGATVGLENFRLSAQYQYGVTNIFGRLNDNDIEKPNGGEDFEGNSSTIVLMAVVYF</sequence>
<feature type="signal peptide" evidence="1">
    <location>
        <begin position="1"/>
        <end position="21"/>
    </location>
</feature>
<evidence type="ECO:0000256" key="1">
    <source>
        <dbReference type="SAM" id="SignalP"/>
    </source>
</evidence>
<dbReference type="Proteomes" id="UP000255317">
    <property type="component" value="Unassembled WGS sequence"/>
</dbReference>